<dbReference type="EMBL" id="KL198040">
    <property type="protein sequence ID" value="KDQ14040.1"/>
    <property type="molecule type" value="Genomic_DNA"/>
</dbReference>
<evidence type="ECO:0000313" key="4">
    <source>
        <dbReference type="EMBL" id="KDQ14040.1"/>
    </source>
</evidence>
<name>A0A067MH38_BOTB1</name>
<reference evidence="5" key="1">
    <citation type="journal article" date="2014" name="Proc. Natl. Acad. Sci. U.S.A.">
        <title>Extensive sampling of basidiomycete genomes demonstrates inadequacy of the white-rot/brown-rot paradigm for wood decay fungi.</title>
        <authorList>
            <person name="Riley R."/>
            <person name="Salamov A.A."/>
            <person name="Brown D.W."/>
            <person name="Nagy L.G."/>
            <person name="Floudas D."/>
            <person name="Held B.W."/>
            <person name="Levasseur A."/>
            <person name="Lombard V."/>
            <person name="Morin E."/>
            <person name="Otillar R."/>
            <person name="Lindquist E.A."/>
            <person name="Sun H."/>
            <person name="LaButti K.M."/>
            <person name="Schmutz J."/>
            <person name="Jabbour D."/>
            <person name="Luo H."/>
            <person name="Baker S.E."/>
            <person name="Pisabarro A.G."/>
            <person name="Walton J.D."/>
            <person name="Blanchette R.A."/>
            <person name="Henrissat B."/>
            <person name="Martin F."/>
            <person name="Cullen D."/>
            <person name="Hibbett D.S."/>
            <person name="Grigoriev I.V."/>
        </authorList>
    </citation>
    <scope>NUCLEOTIDE SEQUENCE [LARGE SCALE GENOMIC DNA]</scope>
    <source>
        <strain evidence="5">FD-172 SS1</strain>
    </source>
</reference>
<evidence type="ECO:0000313" key="5">
    <source>
        <dbReference type="Proteomes" id="UP000027195"/>
    </source>
</evidence>
<feature type="chain" id="PRO_5001641382" evidence="3">
    <location>
        <begin position="22"/>
        <end position="405"/>
    </location>
</feature>
<organism evidence="4 5">
    <name type="scientific">Botryobasidium botryosum (strain FD-172 SS1)</name>
    <dbReference type="NCBI Taxonomy" id="930990"/>
    <lineage>
        <taxon>Eukaryota</taxon>
        <taxon>Fungi</taxon>
        <taxon>Dikarya</taxon>
        <taxon>Basidiomycota</taxon>
        <taxon>Agaricomycotina</taxon>
        <taxon>Agaricomycetes</taxon>
        <taxon>Cantharellales</taxon>
        <taxon>Botryobasidiaceae</taxon>
        <taxon>Botryobasidium</taxon>
    </lineage>
</organism>
<gene>
    <name evidence="4" type="ORF">BOTBODRAFT_175153</name>
</gene>
<accession>A0A067MH38</accession>
<dbReference type="InParanoid" id="A0A067MH38"/>
<evidence type="ECO:0000256" key="3">
    <source>
        <dbReference type="SAM" id="SignalP"/>
    </source>
</evidence>
<feature type="compositionally biased region" description="Polar residues" evidence="1">
    <location>
        <begin position="346"/>
        <end position="356"/>
    </location>
</feature>
<sequence>MVLSLSAITLVVSVLVVDVAAVLLVDLDDRATPPIIYTGTWTQTNDLLINGANSNFWDGTTTNTITPGDTASLTFTGVQISYWADKDVDNANINVNLDGQITPVSVYNSVFISQQLLFSATNLANTTHTFTITHVGTQGEYMNVDHIQYGYLPPPPPPPPTTTLTPSTPPPAAVPSLTTDPERPNTTNNVQGVMTAKSSNDVAIIVGCVAGAVIISLLSVSAVLFKRYRARQGRRSEAEAAVSGGGWLVNPGQSAPGSDAQPAQSDTAYLDYSNPYSVPRAPDLAVAPGTISPIGSRNTASASNPSTSMYTQPIMNAPYGSPNRSYSPGSHSPSLSPQSMRPTEYSGPSGSTSLRGSGNAFAPKPLPAIPQASGSNNPFHDLPPGAMPRFMSPPPGYPVFPEKQF</sequence>
<evidence type="ECO:0000256" key="1">
    <source>
        <dbReference type="SAM" id="MobiDB-lite"/>
    </source>
</evidence>
<keyword evidence="2" id="KW-0812">Transmembrane</keyword>
<evidence type="ECO:0000256" key="2">
    <source>
        <dbReference type="SAM" id="Phobius"/>
    </source>
</evidence>
<dbReference type="Gene3D" id="2.60.120.260">
    <property type="entry name" value="Galactose-binding domain-like"/>
    <property type="match status" value="1"/>
</dbReference>
<feature type="compositionally biased region" description="Pro residues" evidence="1">
    <location>
        <begin position="153"/>
        <end position="173"/>
    </location>
</feature>
<feature type="region of interest" description="Disordered" evidence="1">
    <location>
        <begin position="233"/>
        <end position="271"/>
    </location>
</feature>
<feature type="transmembrane region" description="Helical" evidence="2">
    <location>
        <begin position="202"/>
        <end position="225"/>
    </location>
</feature>
<keyword evidence="3" id="KW-0732">Signal</keyword>
<feature type="signal peptide" evidence="3">
    <location>
        <begin position="1"/>
        <end position="21"/>
    </location>
</feature>
<feature type="compositionally biased region" description="Polar residues" evidence="1">
    <location>
        <begin position="293"/>
        <end position="314"/>
    </location>
</feature>
<dbReference type="Proteomes" id="UP000027195">
    <property type="component" value="Unassembled WGS sequence"/>
</dbReference>
<feature type="compositionally biased region" description="Low complexity" evidence="1">
    <location>
        <begin position="325"/>
        <end position="339"/>
    </location>
</feature>
<feature type="compositionally biased region" description="Polar residues" evidence="1">
    <location>
        <begin position="251"/>
        <end position="267"/>
    </location>
</feature>
<proteinExistence type="predicted"/>
<dbReference type="STRING" id="930990.A0A067MH38"/>
<feature type="region of interest" description="Disordered" evidence="1">
    <location>
        <begin position="289"/>
        <end position="405"/>
    </location>
</feature>
<dbReference type="AlphaFoldDB" id="A0A067MH38"/>
<protein>
    <submittedName>
        <fullName evidence="4">Uncharacterized protein</fullName>
    </submittedName>
</protein>
<keyword evidence="2" id="KW-0472">Membrane</keyword>
<dbReference type="HOGENOM" id="CLU_679700_0_0_1"/>
<feature type="region of interest" description="Disordered" evidence="1">
    <location>
        <begin position="153"/>
        <end position="185"/>
    </location>
</feature>
<keyword evidence="5" id="KW-1185">Reference proteome</keyword>
<keyword evidence="2" id="KW-1133">Transmembrane helix</keyword>